<sequence>MPFSHPFIKGEISPRAYQEAIFVKSKDKNTLVILPTGLGKTYIGILLAAYTLHSLEKKVLVLSPTKPLAEQHLKSFSDVLNIEKENFSLLTGTVPPAKRDELYTKSLVIIATPQVIENDILGGKINLEDFGLIVFDEAHRATGDYAYTYIAEKAKSNSIRIMGLTASPASDKEKMNEIIQNLGIENIEIRNESSPDVKPYIQDIDISWITVKLPDEFLEIKKLLEILLKREIKILKELGFVSSQEVTKKEILDTVIKINNKIKEVPIQERSIYYGALKSQAKALKVHHALELLETQGISPLISYFKRMRDSKSRSSLELLSEKTLMKIITMADDLKQRGIEHPKLSKLYELVIKEVINGKSLIIFSHYRDTTMRIVKELEKYEGVKVERFVGQSSKKGDEGLSQKKQKEIIERFRLGEFNVLVATSVAEEGLDIPEVDMVILFEPVPSEIRSIQRRGRTARRKSGEVVILMAEKTRDEGYYWASKMKERQMKHTVMELKREFSKSDEMVMAEKGQRKLKDFVDMPEIIADDREDKKLLKILSEIANIKINRLDVGDYILSNRVGIERKSSNDFIESLIKGNLFPQILSLSNTFEVPILIVEGEDVYSIRNMDKKSIRGAIISAIVDFRVRIIFTKSQEETANFLVDISLREQKEKGSMPIIRGEKKVMSLKEKQLFIVEGLPEVSSVLSRRLLRKFGSILSVFNADEIELKEVEGVGEIKAKKIREIIDSRYEDI</sequence>
<dbReference type="GO" id="GO:0016787">
    <property type="term" value="F:hydrolase activity"/>
    <property type="evidence" value="ECO:0007669"/>
    <property type="project" value="UniProtKB-KW"/>
</dbReference>
<dbReference type="Gene3D" id="1.10.150.20">
    <property type="entry name" value="5' to 3' exonuclease, C-terminal subdomain"/>
    <property type="match status" value="1"/>
</dbReference>
<dbReference type="Gene3D" id="3.40.50.10130">
    <property type="match status" value="1"/>
</dbReference>
<dbReference type="PANTHER" id="PTHR14025:SF20">
    <property type="entry name" value="FANCONI ANEMIA GROUP M PROTEIN"/>
    <property type="match status" value="1"/>
</dbReference>
<dbReference type="STRING" id="1705564.APG08_00950"/>
<keyword evidence="7" id="KW-0234">DNA repair</keyword>
<dbReference type="Pfam" id="PF21210">
    <property type="entry name" value="RNA_helicase_helical"/>
    <property type="match status" value="1"/>
</dbReference>
<evidence type="ECO:0000256" key="2">
    <source>
        <dbReference type="ARBA" id="ARBA00022763"/>
    </source>
</evidence>
<keyword evidence="1" id="KW-0547">Nucleotide-binding</keyword>
<dbReference type="PROSITE" id="PS51192">
    <property type="entry name" value="HELICASE_ATP_BIND_1"/>
    <property type="match status" value="1"/>
</dbReference>
<dbReference type="Proteomes" id="UP000075398">
    <property type="component" value="Unassembled WGS sequence"/>
</dbReference>
<dbReference type="GO" id="GO:0140097">
    <property type="term" value="F:catalytic activity, acting on DNA"/>
    <property type="evidence" value="ECO:0007669"/>
    <property type="project" value="UniProtKB-ARBA"/>
</dbReference>
<evidence type="ECO:0000313" key="10">
    <source>
        <dbReference type="EMBL" id="KYC51890.1"/>
    </source>
</evidence>
<keyword evidence="2" id="KW-0227">DNA damage</keyword>
<gene>
    <name evidence="10" type="ORF">AMQ22_01112</name>
</gene>
<dbReference type="GO" id="GO:0005524">
    <property type="term" value="F:ATP binding"/>
    <property type="evidence" value="ECO:0007669"/>
    <property type="project" value="UniProtKB-KW"/>
</dbReference>
<dbReference type="Pfam" id="PF00271">
    <property type="entry name" value="Helicase_C"/>
    <property type="match status" value="1"/>
</dbReference>
<feature type="domain" description="Helicase C-terminal" evidence="9">
    <location>
        <begin position="344"/>
        <end position="516"/>
    </location>
</feature>
<dbReference type="SUPFAM" id="SSF52980">
    <property type="entry name" value="Restriction endonuclease-like"/>
    <property type="match status" value="1"/>
</dbReference>
<dbReference type="Pfam" id="PF02732">
    <property type="entry name" value="ERCC4"/>
    <property type="match status" value="1"/>
</dbReference>
<dbReference type="GO" id="GO:0003677">
    <property type="term" value="F:DNA binding"/>
    <property type="evidence" value="ECO:0007669"/>
    <property type="project" value="UniProtKB-KW"/>
</dbReference>
<comment type="caution">
    <text evidence="10">The sequence shown here is derived from an EMBL/GenBank/DDBJ whole genome shotgun (WGS) entry which is preliminary data.</text>
</comment>
<evidence type="ECO:0000256" key="3">
    <source>
        <dbReference type="ARBA" id="ARBA00022801"/>
    </source>
</evidence>
<dbReference type="InterPro" id="IPR041755">
    <property type="entry name" value="Hef_ID"/>
</dbReference>
<dbReference type="AlphaFoldDB" id="A0A150J3U0"/>
<dbReference type="PATRIC" id="fig|1705409.3.peg.1147"/>
<dbReference type="GO" id="GO:0004386">
    <property type="term" value="F:helicase activity"/>
    <property type="evidence" value="ECO:0007669"/>
    <property type="project" value="UniProtKB-KW"/>
</dbReference>
<keyword evidence="3 10" id="KW-0378">Hydrolase</keyword>
<accession>A0A150J3U0</accession>
<evidence type="ECO:0000256" key="7">
    <source>
        <dbReference type="ARBA" id="ARBA00023204"/>
    </source>
</evidence>
<evidence type="ECO:0000313" key="11">
    <source>
        <dbReference type="Proteomes" id="UP000075398"/>
    </source>
</evidence>
<evidence type="ECO:0000259" key="9">
    <source>
        <dbReference type="PROSITE" id="PS51194"/>
    </source>
</evidence>
<keyword evidence="4 10" id="KW-0347">Helicase</keyword>
<dbReference type="InterPro" id="IPR006166">
    <property type="entry name" value="ERCC4_domain"/>
</dbReference>
<dbReference type="PROSITE" id="PS51194">
    <property type="entry name" value="HELICASE_CTER"/>
    <property type="match status" value="1"/>
</dbReference>
<dbReference type="SMART" id="SM00487">
    <property type="entry name" value="DEXDc"/>
    <property type="match status" value="1"/>
</dbReference>
<dbReference type="SMART" id="SM00891">
    <property type="entry name" value="ERCC4"/>
    <property type="match status" value="1"/>
</dbReference>
<dbReference type="Gene3D" id="3.40.50.300">
    <property type="entry name" value="P-loop containing nucleotide triphosphate hydrolases"/>
    <property type="match status" value="2"/>
</dbReference>
<dbReference type="CDD" id="cd20075">
    <property type="entry name" value="XPF_nuclease_XPF_arch"/>
    <property type="match status" value="1"/>
</dbReference>
<feature type="domain" description="Helicase ATP-binding" evidence="8">
    <location>
        <begin position="21"/>
        <end position="186"/>
    </location>
</feature>
<dbReference type="PANTHER" id="PTHR14025">
    <property type="entry name" value="FANCONI ANEMIA GROUP M FANCM FAMILY MEMBER"/>
    <property type="match status" value="1"/>
</dbReference>
<dbReference type="InterPro" id="IPR011545">
    <property type="entry name" value="DEAD/DEAH_box_helicase_dom"/>
</dbReference>
<evidence type="ECO:0000256" key="4">
    <source>
        <dbReference type="ARBA" id="ARBA00022806"/>
    </source>
</evidence>
<name>A0A150J3U0_9EURY</name>
<proteinExistence type="predicted"/>
<dbReference type="Pfam" id="PF00270">
    <property type="entry name" value="DEAD"/>
    <property type="match status" value="1"/>
</dbReference>
<dbReference type="EC" id="3.6.4.-" evidence="10"/>
<evidence type="ECO:0000256" key="5">
    <source>
        <dbReference type="ARBA" id="ARBA00022840"/>
    </source>
</evidence>
<dbReference type="GO" id="GO:0006281">
    <property type="term" value="P:DNA repair"/>
    <property type="evidence" value="ECO:0007669"/>
    <property type="project" value="UniProtKB-KW"/>
</dbReference>
<reference evidence="10 11" key="1">
    <citation type="journal article" date="2016" name="ISME J.">
        <title>Chasing the elusive Euryarchaeota class WSA2: genomes reveal a uniquely fastidious methyl-reducing methanogen.</title>
        <authorList>
            <person name="Nobu M.K."/>
            <person name="Narihiro T."/>
            <person name="Kuroda K."/>
            <person name="Mei R."/>
            <person name="Liu W.T."/>
        </authorList>
    </citation>
    <scope>NUCLEOTIDE SEQUENCE [LARGE SCALE GENOMIC DNA]</scope>
    <source>
        <strain evidence="10">U1lsi0528_Bin055</strain>
    </source>
</reference>
<dbReference type="SUPFAM" id="SSF52540">
    <property type="entry name" value="P-loop containing nucleoside triphosphate hydrolases"/>
    <property type="match status" value="1"/>
</dbReference>
<dbReference type="NCBIfam" id="NF010337">
    <property type="entry name" value="PRK13766.1"/>
    <property type="match status" value="1"/>
</dbReference>
<keyword evidence="6" id="KW-0238">DNA-binding</keyword>
<keyword evidence="5" id="KW-0067">ATP-binding</keyword>
<evidence type="ECO:0000259" key="8">
    <source>
        <dbReference type="PROSITE" id="PS51192"/>
    </source>
</evidence>
<dbReference type="InterPro" id="IPR027417">
    <property type="entry name" value="P-loop_NTPase"/>
</dbReference>
<dbReference type="InterPro" id="IPR001650">
    <property type="entry name" value="Helicase_C-like"/>
</dbReference>
<dbReference type="FunFam" id="3.40.50.300:FF:001992">
    <property type="entry name" value="ATP-dependent RNA helicase, putative"/>
    <property type="match status" value="1"/>
</dbReference>
<organism evidence="10 11">
    <name type="scientific">Candidatus Methanofastidiosum methylothiophilum</name>
    <dbReference type="NCBI Taxonomy" id="1705564"/>
    <lineage>
        <taxon>Archaea</taxon>
        <taxon>Methanobacteriati</taxon>
        <taxon>Methanobacteriota</taxon>
        <taxon>Stenosarchaea group</taxon>
        <taxon>Candidatus Methanofastidiosia</taxon>
        <taxon>Candidatus Methanofastidiosales</taxon>
        <taxon>Candidatus Methanofastidiosaceae</taxon>
        <taxon>Candidatus Methanofastidiosum</taxon>
    </lineage>
</organism>
<dbReference type="InterPro" id="IPR014001">
    <property type="entry name" value="Helicase_ATP-bd"/>
</dbReference>
<evidence type="ECO:0000256" key="6">
    <source>
        <dbReference type="ARBA" id="ARBA00023125"/>
    </source>
</evidence>
<dbReference type="SUPFAM" id="SSF47781">
    <property type="entry name" value="RuvA domain 2-like"/>
    <property type="match status" value="1"/>
</dbReference>
<dbReference type="EMBL" id="LNGC01000042">
    <property type="protein sequence ID" value="KYC51890.1"/>
    <property type="molecule type" value="Genomic_DNA"/>
</dbReference>
<dbReference type="InterPro" id="IPR011335">
    <property type="entry name" value="Restrct_endonuc-II-like"/>
</dbReference>
<dbReference type="InterPro" id="IPR010994">
    <property type="entry name" value="RuvA_2-like"/>
</dbReference>
<protein>
    <submittedName>
        <fullName evidence="10">Putative ski2-type helicase</fullName>
        <ecNumber evidence="10">3.6.4.-</ecNumber>
    </submittedName>
</protein>
<evidence type="ECO:0000256" key="1">
    <source>
        <dbReference type="ARBA" id="ARBA00022741"/>
    </source>
</evidence>
<dbReference type="SMART" id="SM00490">
    <property type="entry name" value="HELICc"/>
    <property type="match status" value="1"/>
</dbReference>
<dbReference type="GO" id="GO:0004518">
    <property type="term" value="F:nuclease activity"/>
    <property type="evidence" value="ECO:0007669"/>
    <property type="project" value="InterPro"/>
</dbReference>
<dbReference type="Gene3D" id="1.20.1320.20">
    <property type="entry name" value="hef helicase domain"/>
    <property type="match status" value="1"/>
</dbReference>